<dbReference type="Gene3D" id="1.20.140.40">
    <property type="entry name" value="Invertase/pectin methylesterase inhibitor family protein"/>
    <property type="match status" value="1"/>
</dbReference>
<dbReference type="InterPro" id="IPR006501">
    <property type="entry name" value="Pectinesterase_inhib_dom"/>
</dbReference>
<dbReference type="SUPFAM" id="SSF101148">
    <property type="entry name" value="Plant invertase/pectin methylesterase inhibitor"/>
    <property type="match status" value="1"/>
</dbReference>
<evidence type="ECO:0000313" key="3">
    <source>
        <dbReference type="Proteomes" id="UP001632038"/>
    </source>
</evidence>
<comment type="caution">
    <text evidence="2">The sequence shown here is derived from an EMBL/GenBank/DDBJ whole genome shotgun (WGS) entry which is preliminary data.</text>
</comment>
<name>A0ABD3CD93_9LAMI</name>
<reference evidence="3" key="1">
    <citation type="journal article" date="2024" name="IScience">
        <title>Strigolactones Initiate the Formation of Haustorium-like Structures in Castilleja.</title>
        <authorList>
            <person name="Buerger M."/>
            <person name="Peterson D."/>
            <person name="Chory J."/>
        </authorList>
    </citation>
    <scope>NUCLEOTIDE SEQUENCE [LARGE SCALE GENOMIC DNA]</scope>
</reference>
<protein>
    <submittedName>
        <fullName evidence="2">Uncharacterized protein</fullName>
    </submittedName>
</protein>
<sequence length="194" mass="22191">MAIFRTTFVSILVFIIFTPITSSPTSHSLINDTNIKHLFSKVSWFGGFNKSNSDLKKVLIAFVDSPLQKAKTFSPQLDNIIKETRKDTIWKGKYESCNKNYKDVIHKLEDVKKKLKKSGDCNVCVRLKNAHEDIKSCRNMLEFDRKNRKKPANGIHILKTTTNLDSSLSDAENHVCEMSKEEEVKCQVHVMGIK</sequence>
<feature type="signal peptide" evidence="1">
    <location>
        <begin position="1"/>
        <end position="22"/>
    </location>
</feature>
<accession>A0ABD3CD93</accession>
<keyword evidence="3" id="KW-1185">Reference proteome</keyword>
<organism evidence="2 3">
    <name type="scientific">Castilleja foliolosa</name>
    <dbReference type="NCBI Taxonomy" id="1961234"/>
    <lineage>
        <taxon>Eukaryota</taxon>
        <taxon>Viridiplantae</taxon>
        <taxon>Streptophyta</taxon>
        <taxon>Embryophyta</taxon>
        <taxon>Tracheophyta</taxon>
        <taxon>Spermatophyta</taxon>
        <taxon>Magnoliopsida</taxon>
        <taxon>eudicotyledons</taxon>
        <taxon>Gunneridae</taxon>
        <taxon>Pentapetalae</taxon>
        <taxon>asterids</taxon>
        <taxon>lamiids</taxon>
        <taxon>Lamiales</taxon>
        <taxon>Orobanchaceae</taxon>
        <taxon>Pedicularideae</taxon>
        <taxon>Castillejinae</taxon>
        <taxon>Castilleja</taxon>
    </lineage>
</organism>
<dbReference type="AlphaFoldDB" id="A0ABD3CD93"/>
<proteinExistence type="predicted"/>
<feature type="chain" id="PRO_5044892030" evidence="1">
    <location>
        <begin position="23"/>
        <end position="194"/>
    </location>
</feature>
<dbReference type="NCBIfam" id="TIGR01614">
    <property type="entry name" value="PME_inhib"/>
    <property type="match status" value="1"/>
</dbReference>
<dbReference type="Proteomes" id="UP001632038">
    <property type="component" value="Unassembled WGS sequence"/>
</dbReference>
<dbReference type="EMBL" id="JAVIJP010000039">
    <property type="protein sequence ID" value="KAL3627492.1"/>
    <property type="molecule type" value="Genomic_DNA"/>
</dbReference>
<evidence type="ECO:0000313" key="2">
    <source>
        <dbReference type="EMBL" id="KAL3627492.1"/>
    </source>
</evidence>
<gene>
    <name evidence="2" type="ORF">CASFOL_028855</name>
</gene>
<evidence type="ECO:0000256" key="1">
    <source>
        <dbReference type="SAM" id="SignalP"/>
    </source>
</evidence>
<dbReference type="InterPro" id="IPR035513">
    <property type="entry name" value="Invertase/methylesterase_inhib"/>
</dbReference>
<keyword evidence="1" id="KW-0732">Signal</keyword>